<evidence type="ECO:0000313" key="1">
    <source>
        <dbReference type="EMBL" id="RSK38413.1"/>
    </source>
</evidence>
<protein>
    <submittedName>
        <fullName evidence="1">Uncharacterized protein</fullName>
    </submittedName>
</protein>
<keyword evidence="2" id="KW-1185">Reference proteome</keyword>
<sequence length="185" mass="21234">MSRARFPNYLLFCALLILVEVLPASAQTLPLPTLQIIPTEYSSRISPDAAIVFDYTTHFHVLLTNTSTAPINLFEEWNSFGYYGLSFEIKYPDGRTVHLVKKPRGWDKNFPSTVTIEPGGFYVFNVTFEPGIWENSILNEKAGEHGTRCRMQAIYSIESDKYAREERVWTGTIKSVERAYTFWGF</sequence>
<evidence type="ECO:0000313" key="2">
    <source>
        <dbReference type="Proteomes" id="UP000270291"/>
    </source>
</evidence>
<gene>
    <name evidence="1" type="ORF">EI293_21585</name>
</gene>
<dbReference type="OrthoDB" id="335676at2"/>
<dbReference type="EMBL" id="RWIU01000012">
    <property type="protein sequence ID" value="RSK38413.1"/>
    <property type="molecule type" value="Genomic_DNA"/>
</dbReference>
<accession>A0A428JW72</accession>
<dbReference type="RefSeq" id="WP_125440633.1">
    <property type="nucleotide sequence ID" value="NZ_RWIU01000012.1"/>
</dbReference>
<dbReference type="AlphaFoldDB" id="A0A428JW72"/>
<dbReference type="Proteomes" id="UP000270291">
    <property type="component" value="Unassembled WGS sequence"/>
</dbReference>
<name>A0A428JW72_9BACT</name>
<proteinExistence type="predicted"/>
<organism evidence="1 2">
    <name type="scientific">Hymenobacter perfusus</name>
    <dbReference type="NCBI Taxonomy" id="1236770"/>
    <lineage>
        <taxon>Bacteria</taxon>
        <taxon>Pseudomonadati</taxon>
        <taxon>Bacteroidota</taxon>
        <taxon>Cytophagia</taxon>
        <taxon>Cytophagales</taxon>
        <taxon>Hymenobacteraceae</taxon>
        <taxon>Hymenobacter</taxon>
    </lineage>
</organism>
<reference evidence="1 2" key="1">
    <citation type="submission" date="2018-12" db="EMBL/GenBank/DDBJ databases">
        <authorList>
            <person name="Feng G."/>
            <person name="Zhu H."/>
        </authorList>
    </citation>
    <scope>NUCLEOTIDE SEQUENCE [LARGE SCALE GENOMIC DNA]</scope>
    <source>
        <strain evidence="1 2">LMG 26000</strain>
    </source>
</reference>
<comment type="caution">
    <text evidence="1">The sequence shown here is derived from an EMBL/GenBank/DDBJ whole genome shotgun (WGS) entry which is preliminary data.</text>
</comment>